<dbReference type="AlphaFoldDB" id="A0A1Y2IJP3"/>
<keyword evidence="1" id="KW-0812">Transmembrane</keyword>
<evidence type="ECO:0000313" key="3">
    <source>
        <dbReference type="Proteomes" id="UP000193067"/>
    </source>
</evidence>
<feature type="transmembrane region" description="Helical" evidence="1">
    <location>
        <begin position="89"/>
        <end position="108"/>
    </location>
</feature>
<keyword evidence="1" id="KW-1133">Transmembrane helix</keyword>
<dbReference type="EMBL" id="KZ084111">
    <property type="protein sequence ID" value="OSD01380.1"/>
    <property type="molecule type" value="Genomic_DNA"/>
</dbReference>
<gene>
    <name evidence="2" type="ORF">PYCCODRAFT_506477</name>
</gene>
<evidence type="ECO:0000313" key="2">
    <source>
        <dbReference type="EMBL" id="OSD01380.1"/>
    </source>
</evidence>
<evidence type="ECO:0000256" key="1">
    <source>
        <dbReference type="SAM" id="Phobius"/>
    </source>
</evidence>
<protein>
    <submittedName>
        <fullName evidence="2">Uncharacterized protein</fullName>
    </submittedName>
</protein>
<accession>A0A1Y2IJP3</accession>
<reference evidence="2 3" key="1">
    <citation type="journal article" date="2015" name="Biotechnol. Biofuels">
        <title>Enhanced degradation of softwood versus hardwood by the white-rot fungus Pycnoporus coccineus.</title>
        <authorList>
            <person name="Couturier M."/>
            <person name="Navarro D."/>
            <person name="Chevret D."/>
            <person name="Henrissat B."/>
            <person name="Piumi F."/>
            <person name="Ruiz-Duenas F.J."/>
            <person name="Martinez A.T."/>
            <person name="Grigoriev I.V."/>
            <person name="Riley R."/>
            <person name="Lipzen A."/>
            <person name="Berrin J.G."/>
            <person name="Master E.R."/>
            <person name="Rosso M.N."/>
        </authorList>
    </citation>
    <scope>NUCLEOTIDE SEQUENCE [LARGE SCALE GENOMIC DNA]</scope>
    <source>
        <strain evidence="2 3">BRFM310</strain>
    </source>
</reference>
<name>A0A1Y2IJP3_TRAC3</name>
<dbReference type="Proteomes" id="UP000193067">
    <property type="component" value="Unassembled WGS sequence"/>
</dbReference>
<keyword evidence="3" id="KW-1185">Reference proteome</keyword>
<sequence>MPSSVLDIYRCDSGAPALSNRVARRRPAWCSWGNETTHASDTPCSSECLKGVPAIDGGGRPMNRDLEIGSSSRQESNLPLVHSYELLRLLLKVDLIIVLNLLMLLWVCTQR</sequence>
<keyword evidence="1" id="KW-0472">Membrane</keyword>
<proteinExistence type="predicted"/>
<organism evidence="2 3">
    <name type="scientific">Trametes coccinea (strain BRFM310)</name>
    <name type="common">Pycnoporus coccineus</name>
    <dbReference type="NCBI Taxonomy" id="1353009"/>
    <lineage>
        <taxon>Eukaryota</taxon>
        <taxon>Fungi</taxon>
        <taxon>Dikarya</taxon>
        <taxon>Basidiomycota</taxon>
        <taxon>Agaricomycotina</taxon>
        <taxon>Agaricomycetes</taxon>
        <taxon>Polyporales</taxon>
        <taxon>Polyporaceae</taxon>
        <taxon>Trametes</taxon>
    </lineage>
</organism>